<feature type="region of interest" description="Disordered" evidence="1">
    <location>
        <begin position="460"/>
        <end position="504"/>
    </location>
</feature>
<reference evidence="2" key="1">
    <citation type="journal article" date="2023" name="Mol. Phylogenet. Evol.">
        <title>Genome-scale phylogeny and comparative genomics of the fungal order Sordariales.</title>
        <authorList>
            <person name="Hensen N."/>
            <person name="Bonometti L."/>
            <person name="Westerberg I."/>
            <person name="Brannstrom I.O."/>
            <person name="Guillou S."/>
            <person name="Cros-Aarteil S."/>
            <person name="Calhoun S."/>
            <person name="Haridas S."/>
            <person name="Kuo A."/>
            <person name="Mondo S."/>
            <person name="Pangilinan J."/>
            <person name="Riley R."/>
            <person name="LaButti K."/>
            <person name="Andreopoulos B."/>
            <person name="Lipzen A."/>
            <person name="Chen C."/>
            <person name="Yan M."/>
            <person name="Daum C."/>
            <person name="Ng V."/>
            <person name="Clum A."/>
            <person name="Steindorff A."/>
            <person name="Ohm R.A."/>
            <person name="Martin F."/>
            <person name="Silar P."/>
            <person name="Natvig D.O."/>
            <person name="Lalanne C."/>
            <person name="Gautier V."/>
            <person name="Ament-Velasquez S.L."/>
            <person name="Kruys A."/>
            <person name="Hutchinson M.I."/>
            <person name="Powell A.J."/>
            <person name="Barry K."/>
            <person name="Miller A.N."/>
            <person name="Grigoriev I.V."/>
            <person name="Debuchy R."/>
            <person name="Gladieux P."/>
            <person name="Hiltunen Thoren M."/>
            <person name="Johannesson H."/>
        </authorList>
    </citation>
    <scope>NUCLEOTIDE SEQUENCE</scope>
    <source>
        <strain evidence="2">CBS 560.94</strain>
    </source>
</reference>
<evidence type="ECO:0000313" key="3">
    <source>
        <dbReference type="Proteomes" id="UP001278500"/>
    </source>
</evidence>
<reference evidence="2" key="2">
    <citation type="submission" date="2023-06" db="EMBL/GenBank/DDBJ databases">
        <authorList>
            <consortium name="Lawrence Berkeley National Laboratory"/>
            <person name="Haridas S."/>
            <person name="Hensen N."/>
            <person name="Bonometti L."/>
            <person name="Westerberg I."/>
            <person name="Brannstrom I.O."/>
            <person name="Guillou S."/>
            <person name="Cros-Aarteil S."/>
            <person name="Calhoun S."/>
            <person name="Kuo A."/>
            <person name="Mondo S."/>
            <person name="Pangilinan J."/>
            <person name="Riley R."/>
            <person name="Labutti K."/>
            <person name="Andreopoulos B."/>
            <person name="Lipzen A."/>
            <person name="Chen C."/>
            <person name="Yanf M."/>
            <person name="Daum C."/>
            <person name="Ng V."/>
            <person name="Clum A."/>
            <person name="Steindorff A."/>
            <person name="Ohm R."/>
            <person name="Martin F."/>
            <person name="Silar P."/>
            <person name="Natvig D."/>
            <person name="Lalanne C."/>
            <person name="Gautier V."/>
            <person name="Ament-Velasquez S.L."/>
            <person name="Kruys A."/>
            <person name="Hutchinson M.I."/>
            <person name="Powell A.J."/>
            <person name="Barry K."/>
            <person name="Miller A.N."/>
            <person name="Grigoriev I.V."/>
            <person name="Debuchy R."/>
            <person name="Gladieux P."/>
            <person name="Thoren M.H."/>
            <person name="Johannesson H."/>
        </authorList>
    </citation>
    <scope>NUCLEOTIDE SEQUENCE</scope>
    <source>
        <strain evidence="2">CBS 560.94</strain>
    </source>
</reference>
<dbReference type="EMBL" id="JAUEPP010000004">
    <property type="protein sequence ID" value="KAK3345030.1"/>
    <property type="molecule type" value="Genomic_DNA"/>
</dbReference>
<feature type="compositionally biased region" description="Polar residues" evidence="1">
    <location>
        <begin position="804"/>
        <end position="813"/>
    </location>
</feature>
<feature type="compositionally biased region" description="Polar residues" evidence="1">
    <location>
        <begin position="492"/>
        <end position="501"/>
    </location>
</feature>
<name>A0AAE0JFB4_9PEZI</name>
<keyword evidence="3" id="KW-1185">Reference proteome</keyword>
<dbReference type="Proteomes" id="UP001278500">
    <property type="component" value="Unassembled WGS sequence"/>
</dbReference>
<proteinExistence type="predicted"/>
<gene>
    <name evidence="2" type="ORF">B0H65DRAFT_539418</name>
</gene>
<sequence>MDRVQDWVTDLPTPGVIAAPLPSPVASNISLSSGKSNPPPLRRKGHITPDLLPDKTYHQHHHHPSEQNTKVSQQQQPSITTRQPPPDITNIPSVTRPSFDIASCQQNNELTMYAHDSKAIRGNFIPVSKSMGGRSRSPTLEHTGYPSQKSQHFLQLSLTESQMQKLAKVSLSEDGDTEPESRGRQAPQPEVYQSEVADSVKPKAKEHKTLKQRFRSLSPAKRRKNQQEAVATPPRQRSPSPVRRGTGLKTSEQRRLGYDSDSYQSPQPASKQSDSKQRQFHQHQVSWDQRYDSPKPMSRQRQQQDHHQQQQQCMSPQSASRQRQEHQKQQLAADTATEAAAFRLASPSPSRRRQDRVPLAPIDTDIARLHAKVTAQREPIVIHYSPEPEARVASQAVQIVATDKSSVYSQEQEQAPAPDPRFRSQISPLHVVKDNKENDSAYSQTLSILQDYGNWSNWVNSESVQNNQGSEVPRAPTKLSNHSADRPGTGQGTNQSSSNGATDDFHYSALTPLFPVHNINDPNRNIRMASKTLIGENGWLESTSRPSDAQNPKQPNAAAANGPNKKPSTAAPVRKTGFLDNLVKKAKDFVSAPLPEQGNNNQRSSHDSNKPHSPRTLQISLTPREQSLLYCELEFLLSTLLNTYITTQLSLGLLDLNKARRISDTWQSKGRPRVVSFRYDLETQLDLVRLHVNDFKFYGPAAANTTAILGIVDGAKTDARAMRIRTFCQPDTVVAKQLVGARALCGLLGAGETEERKLGECIGFFRAVVEREVQRGMVEVAAAGNGGNGGDETTMNEQQQQQQRESGNTTTSGDGIWVGGAPQYQGPPSPIPERDMNHTQTQTQIQTRSQSPVRRGGHSSGESNKWHQHQHQHQHQHRQHNTAPGHPGAGGGHNHALSSPVRFTTFAAATGGGHLKGSASQGIIKMDPSAYEEDVHPGSKIF</sequence>
<feature type="compositionally biased region" description="Polar residues" evidence="1">
    <location>
        <begin position="261"/>
        <end position="272"/>
    </location>
</feature>
<feature type="region of interest" description="Disordered" evidence="1">
    <location>
        <begin position="165"/>
        <end position="336"/>
    </location>
</feature>
<feature type="region of interest" description="Disordered" evidence="1">
    <location>
        <begin position="592"/>
        <end position="616"/>
    </location>
</feature>
<evidence type="ECO:0000256" key="1">
    <source>
        <dbReference type="SAM" id="MobiDB-lite"/>
    </source>
</evidence>
<feature type="compositionally biased region" description="Polar residues" evidence="1">
    <location>
        <begin position="460"/>
        <end position="470"/>
    </location>
</feature>
<feature type="compositionally biased region" description="Polar residues" evidence="1">
    <location>
        <begin position="25"/>
        <end position="36"/>
    </location>
</feature>
<feature type="compositionally biased region" description="Basic residues" evidence="1">
    <location>
        <begin position="210"/>
        <end position="224"/>
    </location>
</feature>
<feature type="region of interest" description="Disordered" evidence="1">
    <location>
        <begin position="127"/>
        <end position="151"/>
    </location>
</feature>
<feature type="compositionally biased region" description="Polar residues" evidence="1">
    <location>
        <begin position="66"/>
        <end position="82"/>
    </location>
</feature>
<accession>A0AAE0JFB4</accession>
<feature type="region of interest" description="Disordered" evidence="1">
    <location>
        <begin position="1"/>
        <end position="95"/>
    </location>
</feature>
<feature type="compositionally biased region" description="Basic and acidic residues" evidence="1">
    <location>
        <begin position="198"/>
        <end position="209"/>
    </location>
</feature>
<feature type="compositionally biased region" description="Low complexity" evidence="1">
    <location>
        <begin position="233"/>
        <end position="244"/>
    </location>
</feature>
<feature type="region of interest" description="Disordered" evidence="1">
    <location>
        <begin position="539"/>
        <end position="573"/>
    </location>
</feature>
<dbReference type="GeneID" id="87866272"/>
<feature type="compositionally biased region" description="Polar residues" evidence="1">
    <location>
        <begin position="136"/>
        <end position="151"/>
    </location>
</feature>
<feature type="region of interest" description="Disordered" evidence="1">
    <location>
        <begin position="782"/>
        <end position="898"/>
    </location>
</feature>
<feature type="compositionally biased region" description="Basic residues" evidence="1">
    <location>
        <begin position="866"/>
        <end position="880"/>
    </location>
</feature>
<dbReference type="RefSeq" id="XP_062681643.1">
    <property type="nucleotide sequence ID" value="XM_062829118.1"/>
</dbReference>
<comment type="caution">
    <text evidence="2">The sequence shown here is derived from an EMBL/GenBank/DDBJ whole genome shotgun (WGS) entry which is preliminary data.</text>
</comment>
<protein>
    <submittedName>
        <fullName evidence="2">Uncharacterized protein</fullName>
    </submittedName>
</protein>
<organism evidence="2 3">
    <name type="scientific">Neurospora tetraspora</name>
    <dbReference type="NCBI Taxonomy" id="94610"/>
    <lineage>
        <taxon>Eukaryota</taxon>
        <taxon>Fungi</taxon>
        <taxon>Dikarya</taxon>
        <taxon>Ascomycota</taxon>
        <taxon>Pezizomycotina</taxon>
        <taxon>Sordariomycetes</taxon>
        <taxon>Sordariomycetidae</taxon>
        <taxon>Sordariales</taxon>
        <taxon>Sordariaceae</taxon>
        <taxon>Neurospora</taxon>
    </lineage>
</organism>
<feature type="compositionally biased region" description="Low complexity" evidence="1">
    <location>
        <begin position="549"/>
        <end position="567"/>
    </location>
</feature>
<dbReference type="AlphaFoldDB" id="A0AAE0JFB4"/>
<evidence type="ECO:0000313" key="2">
    <source>
        <dbReference type="EMBL" id="KAK3345030.1"/>
    </source>
</evidence>